<dbReference type="PRINTS" id="PR00463">
    <property type="entry name" value="EP450I"/>
</dbReference>
<dbReference type="AlphaFoldDB" id="A0A7J6WLW8"/>
<evidence type="ECO:0000313" key="1">
    <source>
        <dbReference type="EMBL" id="KAF5197590.1"/>
    </source>
</evidence>
<dbReference type="Proteomes" id="UP000554482">
    <property type="component" value="Unassembled WGS sequence"/>
</dbReference>
<dbReference type="PANTHER" id="PTHR24299">
    <property type="entry name" value="CYTOCHROME P450 FAMILY 1"/>
    <property type="match status" value="1"/>
</dbReference>
<dbReference type="OrthoDB" id="2789670at2759"/>
<sequence>MEFFITYMLLLLSFVWLCLITLWPKKSKLPPGPFPLPIVGSLFKLGNKPHKSLAELAKIYGPLMTLKLGSVTAIVVSSPTMAKEVLQKNDLAFSGRTIPDAIRALGHHNRSMAWLPVSSKWRSIRKVSSTHLFAAQRLESNQFLRKQKIEELVAYVGEKCKNNCAVAIGQVAFSTVLNLISNTVFSIDLTHLDSNYAQEFKALVWGCLEEAARPNFADYFPVLRSIDPQKIKYRMEVHFLKLDEIFDGMIKQRLESRKLDNSLSSSCSDFLDAILDYKQEDGFQLSDPDIKALLKV</sequence>
<organism evidence="1 2">
    <name type="scientific">Thalictrum thalictroides</name>
    <name type="common">Rue-anemone</name>
    <name type="synonym">Anemone thalictroides</name>
    <dbReference type="NCBI Taxonomy" id="46969"/>
    <lineage>
        <taxon>Eukaryota</taxon>
        <taxon>Viridiplantae</taxon>
        <taxon>Streptophyta</taxon>
        <taxon>Embryophyta</taxon>
        <taxon>Tracheophyta</taxon>
        <taxon>Spermatophyta</taxon>
        <taxon>Magnoliopsida</taxon>
        <taxon>Ranunculales</taxon>
        <taxon>Ranunculaceae</taxon>
        <taxon>Thalictroideae</taxon>
        <taxon>Thalictrum</taxon>
    </lineage>
</organism>
<evidence type="ECO:0000313" key="2">
    <source>
        <dbReference type="Proteomes" id="UP000554482"/>
    </source>
</evidence>
<dbReference type="GO" id="GO:0020037">
    <property type="term" value="F:heme binding"/>
    <property type="evidence" value="ECO:0007669"/>
    <property type="project" value="InterPro"/>
</dbReference>
<reference evidence="1 2" key="1">
    <citation type="submission" date="2020-06" db="EMBL/GenBank/DDBJ databases">
        <title>Transcriptomic and genomic resources for Thalictrum thalictroides and T. hernandezii: Facilitating candidate gene discovery in an emerging model plant lineage.</title>
        <authorList>
            <person name="Arias T."/>
            <person name="Riano-Pachon D.M."/>
            <person name="Di Stilio V.S."/>
        </authorList>
    </citation>
    <scope>NUCLEOTIDE SEQUENCE [LARGE SCALE GENOMIC DNA]</scope>
    <source>
        <strain evidence="2">cv. WT478/WT964</strain>
        <tissue evidence="1">Leaves</tissue>
    </source>
</reference>
<dbReference type="GO" id="GO:0005506">
    <property type="term" value="F:iron ion binding"/>
    <property type="evidence" value="ECO:0007669"/>
    <property type="project" value="InterPro"/>
</dbReference>
<dbReference type="InterPro" id="IPR002401">
    <property type="entry name" value="Cyt_P450_E_grp-I"/>
</dbReference>
<dbReference type="Gene3D" id="1.10.630.10">
    <property type="entry name" value="Cytochrome P450"/>
    <property type="match status" value="1"/>
</dbReference>
<protein>
    <submittedName>
        <fullName evidence="1">Cytochrome p450 76ad1</fullName>
    </submittedName>
</protein>
<keyword evidence="2" id="KW-1185">Reference proteome</keyword>
<comment type="caution">
    <text evidence="1">The sequence shown here is derived from an EMBL/GenBank/DDBJ whole genome shotgun (WGS) entry which is preliminary data.</text>
</comment>
<dbReference type="PANTHER" id="PTHR24299:SF59">
    <property type="entry name" value="CYTOCHROME P450 SUPERFAMILY PROTEIN"/>
    <property type="match status" value="1"/>
</dbReference>
<gene>
    <name evidence="1" type="ORF">FRX31_012823</name>
</gene>
<dbReference type="SUPFAM" id="SSF48264">
    <property type="entry name" value="Cytochrome P450"/>
    <property type="match status" value="1"/>
</dbReference>
<dbReference type="GO" id="GO:0004497">
    <property type="term" value="F:monooxygenase activity"/>
    <property type="evidence" value="ECO:0007669"/>
    <property type="project" value="InterPro"/>
</dbReference>
<dbReference type="InterPro" id="IPR036396">
    <property type="entry name" value="Cyt_P450_sf"/>
</dbReference>
<dbReference type="InterPro" id="IPR001128">
    <property type="entry name" value="Cyt_P450"/>
</dbReference>
<dbReference type="Pfam" id="PF00067">
    <property type="entry name" value="p450"/>
    <property type="match status" value="1"/>
</dbReference>
<name>A0A7J6WLW8_THATH</name>
<accession>A0A7J6WLW8</accession>
<proteinExistence type="predicted"/>
<dbReference type="GO" id="GO:0016705">
    <property type="term" value="F:oxidoreductase activity, acting on paired donors, with incorporation or reduction of molecular oxygen"/>
    <property type="evidence" value="ECO:0007669"/>
    <property type="project" value="InterPro"/>
</dbReference>
<dbReference type="GO" id="GO:0044550">
    <property type="term" value="P:secondary metabolite biosynthetic process"/>
    <property type="evidence" value="ECO:0007669"/>
    <property type="project" value="UniProtKB-ARBA"/>
</dbReference>
<dbReference type="EMBL" id="JABWDY010014510">
    <property type="protein sequence ID" value="KAF5197590.1"/>
    <property type="molecule type" value="Genomic_DNA"/>
</dbReference>